<evidence type="ECO:0000259" key="1">
    <source>
        <dbReference type="Pfam" id="PF13936"/>
    </source>
</evidence>
<proteinExistence type="predicted"/>
<dbReference type="EMBL" id="WKED01000002">
    <property type="protein sequence ID" value="MCF5105492.1"/>
    <property type="molecule type" value="Genomic_DNA"/>
</dbReference>
<feature type="non-terminal residue" evidence="2">
    <location>
        <position position="97"/>
    </location>
</feature>
<dbReference type="Pfam" id="PF13936">
    <property type="entry name" value="HTH_38"/>
    <property type="match status" value="1"/>
</dbReference>
<accession>A0ABS9EZ81</accession>
<evidence type="ECO:0000313" key="3">
    <source>
        <dbReference type="Proteomes" id="UP000814003"/>
    </source>
</evidence>
<dbReference type="PANTHER" id="PTHR10948:SF23">
    <property type="entry name" value="TRANSPOSASE INSI FOR INSERTION SEQUENCE ELEMENT IS30A-RELATED"/>
    <property type="match status" value="1"/>
</dbReference>
<dbReference type="InterPro" id="IPR025246">
    <property type="entry name" value="IS30-like_HTH"/>
</dbReference>
<keyword evidence="3" id="KW-1185">Reference proteome</keyword>
<organism evidence="2 3">
    <name type="scientific">Pseudomonas gessardii</name>
    <dbReference type="NCBI Taxonomy" id="78544"/>
    <lineage>
        <taxon>Bacteria</taxon>
        <taxon>Pseudomonadati</taxon>
        <taxon>Pseudomonadota</taxon>
        <taxon>Gammaproteobacteria</taxon>
        <taxon>Pseudomonadales</taxon>
        <taxon>Pseudomonadaceae</taxon>
        <taxon>Pseudomonas</taxon>
    </lineage>
</organism>
<feature type="domain" description="Transposase IS30-like HTH" evidence="1">
    <location>
        <begin position="5"/>
        <end position="47"/>
    </location>
</feature>
<sequence length="97" mass="11389">MSTQYNHLSTEERVTIMVMLFQRQTLRAIAALLGRHPSTISREIKRNPQQPHYDAIQATSRAQQLRHAPRRQRRLSPDSELFQVVVEMLRIGWSPQQ</sequence>
<gene>
    <name evidence="2" type="ORF">GIW56_01455</name>
</gene>
<comment type="caution">
    <text evidence="2">The sequence shown here is derived from an EMBL/GenBank/DDBJ whole genome shotgun (WGS) entry which is preliminary data.</text>
</comment>
<reference evidence="2 3" key="1">
    <citation type="submission" date="2019-11" db="EMBL/GenBank/DDBJ databases">
        <title>Epiphytic Pseudomonas syringae from cherry orchards.</title>
        <authorList>
            <person name="Hulin M.T."/>
        </authorList>
    </citation>
    <scope>NUCLEOTIDE SEQUENCE [LARGE SCALE GENOMIC DNA]</scope>
    <source>
        <strain evidence="2 3">PA-6-5B</strain>
    </source>
</reference>
<dbReference type="PANTHER" id="PTHR10948">
    <property type="entry name" value="TRANSPOSASE"/>
    <property type="match status" value="1"/>
</dbReference>
<dbReference type="InterPro" id="IPR051917">
    <property type="entry name" value="Transposase-Integrase"/>
</dbReference>
<dbReference type="Proteomes" id="UP000814003">
    <property type="component" value="Unassembled WGS sequence"/>
</dbReference>
<dbReference type="RefSeq" id="WP_236309163.1">
    <property type="nucleotide sequence ID" value="NZ_WKED01000002.1"/>
</dbReference>
<protein>
    <submittedName>
        <fullName evidence="2">Helix-turn-helix domain-containing protein</fullName>
    </submittedName>
</protein>
<name>A0ABS9EZ81_9PSED</name>
<evidence type="ECO:0000313" key="2">
    <source>
        <dbReference type="EMBL" id="MCF5105492.1"/>
    </source>
</evidence>